<reference evidence="6 7" key="1">
    <citation type="submission" date="2018-11" db="EMBL/GenBank/DDBJ databases">
        <title>Genomic Encyclopedia of Type Strains, Phase IV (KMG-IV): sequencing the most valuable type-strain genomes for metagenomic binning, comparative biology and taxonomic classification.</title>
        <authorList>
            <person name="Goeker M."/>
        </authorList>
    </citation>
    <scope>NUCLEOTIDE SEQUENCE [LARGE SCALE GENOMIC DNA]</scope>
    <source>
        <strain evidence="6 7">DSM 104731</strain>
    </source>
</reference>
<dbReference type="GO" id="GO:0008745">
    <property type="term" value="F:N-acetylmuramoyl-L-alanine amidase activity"/>
    <property type="evidence" value="ECO:0007669"/>
    <property type="project" value="UniProtKB-EC"/>
</dbReference>
<dbReference type="InterPro" id="IPR002502">
    <property type="entry name" value="Amidase_domain"/>
</dbReference>
<dbReference type="RefSeq" id="WP_246002227.1">
    <property type="nucleotide sequence ID" value="NZ_RKQK01000001.1"/>
</dbReference>
<name>A0A3N4UNS4_9RHOB</name>
<dbReference type="PANTHER" id="PTHR30417:SF1">
    <property type="entry name" value="N-ACETYLMURAMOYL-L-ALANINE AMIDASE AMID"/>
    <property type="match status" value="1"/>
</dbReference>
<feature type="domain" description="N-acetylmuramoyl-L-alanine amidase" evidence="5">
    <location>
        <begin position="11"/>
        <end position="144"/>
    </location>
</feature>
<dbReference type="Pfam" id="PF01510">
    <property type="entry name" value="Amidase_2"/>
    <property type="match status" value="1"/>
</dbReference>
<keyword evidence="4" id="KW-0961">Cell wall biogenesis/degradation</keyword>
<evidence type="ECO:0000313" key="6">
    <source>
        <dbReference type="EMBL" id="RPE72073.1"/>
    </source>
</evidence>
<dbReference type="EC" id="3.5.1.28" evidence="2"/>
<dbReference type="CDD" id="cd06583">
    <property type="entry name" value="PGRP"/>
    <property type="match status" value="1"/>
</dbReference>
<evidence type="ECO:0000256" key="3">
    <source>
        <dbReference type="ARBA" id="ARBA00022801"/>
    </source>
</evidence>
<dbReference type="InterPro" id="IPR036505">
    <property type="entry name" value="Amidase/PGRP_sf"/>
</dbReference>
<dbReference type="PANTHER" id="PTHR30417">
    <property type="entry name" value="N-ACETYLMURAMOYL-L-ALANINE AMIDASE AMID"/>
    <property type="match status" value="1"/>
</dbReference>
<dbReference type="SUPFAM" id="SSF55846">
    <property type="entry name" value="N-acetylmuramoyl-L-alanine amidase-like"/>
    <property type="match status" value="1"/>
</dbReference>
<sequence>MTKLNCQFHASPNFGDRRGGVRPDMIVLHYTAMNCAQDALARLCDPEFEVSAHYLIDSDGRIVQMVDEAKRAWHAGAGAWGNVSDVNSHSIGIELSNAGTTPFAAAQMDALESLLAQIMRRHKIKPERIIGHSDMAPARKIDPGPRFDWHRLARQGFGVWPAPAGALAVDQDAFLQALNLFGYHCEDQKADVILSVFRDRFRPRHEGPLDEIDMALAHDLAQRFPVDRASPSD</sequence>
<comment type="caution">
    <text evidence="6">The sequence shown here is derived from an EMBL/GenBank/DDBJ whole genome shotgun (WGS) entry which is preliminary data.</text>
</comment>
<dbReference type="GO" id="GO:0009254">
    <property type="term" value="P:peptidoglycan turnover"/>
    <property type="evidence" value="ECO:0007669"/>
    <property type="project" value="TreeGrafter"/>
</dbReference>
<evidence type="ECO:0000259" key="5">
    <source>
        <dbReference type="SMART" id="SM00644"/>
    </source>
</evidence>
<dbReference type="EMBL" id="RKQK01000001">
    <property type="protein sequence ID" value="RPE72073.1"/>
    <property type="molecule type" value="Genomic_DNA"/>
</dbReference>
<gene>
    <name evidence="6" type="ORF">EDD53_1216</name>
</gene>
<accession>A0A3N4UNS4</accession>
<organism evidence="6 7">
    <name type="scientific">Pacificibacter maritimus</name>
    <dbReference type="NCBI Taxonomy" id="762213"/>
    <lineage>
        <taxon>Bacteria</taxon>
        <taxon>Pseudomonadati</taxon>
        <taxon>Pseudomonadota</taxon>
        <taxon>Alphaproteobacteria</taxon>
        <taxon>Rhodobacterales</taxon>
        <taxon>Roseobacteraceae</taxon>
        <taxon>Pacificibacter</taxon>
    </lineage>
</organism>
<keyword evidence="3" id="KW-0378">Hydrolase</keyword>
<evidence type="ECO:0000256" key="2">
    <source>
        <dbReference type="ARBA" id="ARBA00011901"/>
    </source>
</evidence>
<proteinExistence type="predicted"/>
<dbReference type="Proteomes" id="UP000269689">
    <property type="component" value="Unassembled WGS sequence"/>
</dbReference>
<evidence type="ECO:0000256" key="4">
    <source>
        <dbReference type="ARBA" id="ARBA00023316"/>
    </source>
</evidence>
<dbReference type="InterPro" id="IPR051206">
    <property type="entry name" value="NAMLAA_amidase_2"/>
</dbReference>
<dbReference type="AlphaFoldDB" id="A0A3N4UNS4"/>
<dbReference type="GO" id="GO:0071555">
    <property type="term" value="P:cell wall organization"/>
    <property type="evidence" value="ECO:0007669"/>
    <property type="project" value="UniProtKB-KW"/>
</dbReference>
<protein>
    <recommendedName>
        <fullName evidence="2">N-acetylmuramoyl-L-alanine amidase</fullName>
        <ecNumber evidence="2">3.5.1.28</ecNumber>
    </recommendedName>
</protein>
<dbReference type="SMART" id="SM00644">
    <property type="entry name" value="Ami_2"/>
    <property type="match status" value="1"/>
</dbReference>
<evidence type="ECO:0000256" key="1">
    <source>
        <dbReference type="ARBA" id="ARBA00001561"/>
    </source>
</evidence>
<dbReference type="Gene3D" id="3.40.80.10">
    <property type="entry name" value="Peptidoglycan recognition protein-like"/>
    <property type="match status" value="1"/>
</dbReference>
<comment type="catalytic activity">
    <reaction evidence="1">
        <text>Hydrolyzes the link between N-acetylmuramoyl residues and L-amino acid residues in certain cell-wall glycopeptides.</text>
        <dbReference type="EC" id="3.5.1.28"/>
    </reaction>
</comment>
<dbReference type="GO" id="GO:0009253">
    <property type="term" value="P:peptidoglycan catabolic process"/>
    <property type="evidence" value="ECO:0007669"/>
    <property type="project" value="InterPro"/>
</dbReference>
<dbReference type="GO" id="GO:0019867">
    <property type="term" value="C:outer membrane"/>
    <property type="evidence" value="ECO:0007669"/>
    <property type="project" value="TreeGrafter"/>
</dbReference>
<keyword evidence="7" id="KW-1185">Reference proteome</keyword>
<evidence type="ECO:0000313" key="7">
    <source>
        <dbReference type="Proteomes" id="UP000269689"/>
    </source>
</evidence>